<evidence type="ECO:0008006" key="4">
    <source>
        <dbReference type="Google" id="ProtNLM"/>
    </source>
</evidence>
<accession>A0ABM9PCL8</accession>
<gene>
    <name evidence="2" type="ORF">T190423A01A_30459</name>
</gene>
<feature type="transmembrane region" description="Helical" evidence="1">
    <location>
        <begin position="112"/>
        <end position="134"/>
    </location>
</feature>
<proteinExistence type="predicted"/>
<evidence type="ECO:0000256" key="1">
    <source>
        <dbReference type="SAM" id="Phobius"/>
    </source>
</evidence>
<reference evidence="2 3" key="1">
    <citation type="submission" date="2024-05" db="EMBL/GenBank/DDBJ databases">
        <authorList>
            <person name="Duchaud E."/>
        </authorList>
    </citation>
    <scope>NUCLEOTIDE SEQUENCE [LARGE SCALE GENOMIC DNA]</scope>
    <source>
        <strain evidence="2">Ena-SAMPLE-TAB-13-05-2024-13:56:06:370-140308</strain>
    </source>
</reference>
<sequence length="189" mass="21475">MKKAFILCLVIIIATILGSMYGVLHDHITYSISKEYYTKFKFIQFGFEDWGLGQNINTIQSPEIIMNNPRIGVTIVGILATWWVGLIIGIFLSITGLIHSNHKRMFYITMKALFLTLGISLLTSFLGFLYGKLFLLETSTNWYLPNNLIHHKQFVLVGCIHNFSYLGGLVGLLVGIIFSIRQKAKIRIN</sequence>
<feature type="transmembrane region" description="Helical" evidence="1">
    <location>
        <begin position="154"/>
        <end position="180"/>
    </location>
</feature>
<evidence type="ECO:0000313" key="3">
    <source>
        <dbReference type="Proteomes" id="UP001497527"/>
    </source>
</evidence>
<keyword evidence="1" id="KW-1133">Transmembrane helix</keyword>
<feature type="transmembrane region" description="Helical" evidence="1">
    <location>
        <begin position="71"/>
        <end position="92"/>
    </location>
</feature>
<comment type="caution">
    <text evidence="2">The sequence shown here is derived from an EMBL/GenBank/DDBJ whole genome shotgun (WGS) entry which is preliminary data.</text>
</comment>
<keyword evidence="1" id="KW-0812">Transmembrane</keyword>
<dbReference type="EMBL" id="CAXJIO010000012">
    <property type="protein sequence ID" value="CAL2103345.1"/>
    <property type="molecule type" value="Genomic_DNA"/>
</dbReference>
<keyword evidence="1" id="KW-0472">Membrane</keyword>
<keyword evidence="3" id="KW-1185">Reference proteome</keyword>
<name>A0ABM9PCL8_9FLAO</name>
<dbReference type="Proteomes" id="UP001497527">
    <property type="component" value="Unassembled WGS sequence"/>
</dbReference>
<dbReference type="RefSeq" id="WP_348717522.1">
    <property type="nucleotide sequence ID" value="NZ_CAXJIO010000012.1"/>
</dbReference>
<organism evidence="2 3">
    <name type="scientific">Tenacibaculum polynesiense</name>
    <dbReference type="NCBI Taxonomy" id="3137857"/>
    <lineage>
        <taxon>Bacteria</taxon>
        <taxon>Pseudomonadati</taxon>
        <taxon>Bacteroidota</taxon>
        <taxon>Flavobacteriia</taxon>
        <taxon>Flavobacteriales</taxon>
        <taxon>Flavobacteriaceae</taxon>
        <taxon>Tenacibaculum</taxon>
    </lineage>
</organism>
<evidence type="ECO:0000313" key="2">
    <source>
        <dbReference type="EMBL" id="CAL2103345.1"/>
    </source>
</evidence>
<protein>
    <recommendedName>
        <fullName evidence="4">Signal peptide-containing protein</fullName>
    </recommendedName>
</protein>